<keyword evidence="2" id="KW-1185">Reference proteome</keyword>
<comment type="caution">
    <text evidence="1">The sequence shown here is derived from an EMBL/GenBank/DDBJ whole genome shotgun (WGS) entry which is preliminary data.</text>
</comment>
<name>A0A4C1XDW6_EUMVA</name>
<sequence>MLIHPSQSYLETRAVKNSIYKSNLYHVYHLCSHRKNRTPKLCEGKRSEVRADRRDPLKVRRSGRTAVGSLGRRPPSGYCCVSSPEPHKVGRIRRAPHTRVMATRPLPQERARTHSSDPRVQPSFDLHVEVLEEECRFFDNSPRDVQEPKCKEGRQVMLDQRAGFSARRIETSPPLWRNRTQNHIRFTLRSGTKNCVNSVKRMVTC</sequence>
<accession>A0A4C1XDW6</accession>
<evidence type="ECO:0000313" key="1">
    <source>
        <dbReference type="EMBL" id="GBP61383.1"/>
    </source>
</evidence>
<evidence type="ECO:0000313" key="2">
    <source>
        <dbReference type="Proteomes" id="UP000299102"/>
    </source>
</evidence>
<gene>
    <name evidence="1" type="ORF">EVAR_37913_1</name>
</gene>
<proteinExistence type="predicted"/>
<dbReference type="EMBL" id="BGZK01000813">
    <property type="protein sequence ID" value="GBP61383.1"/>
    <property type="molecule type" value="Genomic_DNA"/>
</dbReference>
<dbReference type="Proteomes" id="UP000299102">
    <property type="component" value="Unassembled WGS sequence"/>
</dbReference>
<organism evidence="1 2">
    <name type="scientific">Eumeta variegata</name>
    <name type="common">Bagworm moth</name>
    <name type="synonym">Eumeta japonica</name>
    <dbReference type="NCBI Taxonomy" id="151549"/>
    <lineage>
        <taxon>Eukaryota</taxon>
        <taxon>Metazoa</taxon>
        <taxon>Ecdysozoa</taxon>
        <taxon>Arthropoda</taxon>
        <taxon>Hexapoda</taxon>
        <taxon>Insecta</taxon>
        <taxon>Pterygota</taxon>
        <taxon>Neoptera</taxon>
        <taxon>Endopterygota</taxon>
        <taxon>Lepidoptera</taxon>
        <taxon>Glossata</taxon>
        <taxon>Ditrysia</taxon>
        <taxon>Tineoidea</taxon>
        <taxon>Psychidae</taxon>
        <taxon>Oiketicinae</taxon>
        <taxon>Eumeta</taxon>
    </lineage>
</organism>
<protein>
    <submittedName>
        <fullName evidence="1">Uncharacterized protein</fullName>
    </submittedName>
</protein>
<dbReference type="AlphaFoldDB" id="A0A4C1XDW6"/>
<reference evidence="1 2" key="1">
    <citation type="journal article" date="2019" name="Commun. Biol.">
        <title>The bagworm genome reveals a unique fibroin gene that provides high tensile strength.</title>
        <authorList>
            <person name="Kono N."/>
            <person name="Nakamura H."/>
            <person name="Ohtoshi R."/>
            <person name="Tomita M."/>
            <person name="Numata K."/>
            <person name="Arakawa K."/>
        </authorList>
    </citation>
    <scope>NUCLEOTIDE SEQUENCE [LARGE SCALE GENOMIC DNA]</scope>
</reference>